<dbReference type="AlphaFoldDB" id="A0A6B0UX44"/>
<evidence type="ECO:0000313" key="1">
    <source>
        <dbReference type="EMBL" id="MXU94349.1"/>
    </source>
</evidence>
<proteinExistence type="predicted"/>
<protein>
    <submittedName>
        <fullName evidence="1">Uncharacterized protein</fullName>
    </submittedName>
</protein>
<name>A0A6B0UX44_IXORI</name>
<organism evidence="1">
    <name type="scientific">Ixodes ricinus</name>
    <name type="common">Common tick</name>
    <name type="synonym">Acarus ricinus</name>
    <dbReference type="NCBI Taxonomy" id="34613"/>
    <lineage>
        <taxon>Eukaryota</taxon>
        <taxon>Metazoa</taxon>
        <taxon>Ecdysozoa</taxon>
        <taxon>Arthropoda</taxon>
        <taxon>Chelicerata</taxon>
        <taxon>Arachnida</taxon>
        <taxon>Acari</taxon>
        <taxon>Parasitiformes</taxon>
        <taxon>Ixodida</taxon>
        <taxon>Ixodoidea</taxon>
        <taxon>Ixodidae</taxon>
        <taxon>Ixodinae</taxon>
        <taxon>Ixodes</taxon>
    </lineage>
</organism>
<accession>A0A6B0UX44</accession>
<dbReference type="EMBL" id="GIFC01012266">
    <property type="protein sequence ID" value="MXU94349.1"/>
    <property type="molecule type" value="Transcribed_RNA"/>
</dbReference>
<reference evidence="1" key="1">
    <citation type="submission" date="2019-12" db="EMBL/GenBank/DDBJ databases">
        <title>An insight into the sialome of adult female Ixodes ricinus ticks feeding for 6 days.</title>
        <authorList>
            <person name="Perner J."/>
            <person name="Ribeiro J.M.C."/>
        </authorList>
    </citation>
    <scope>NUCLEOTIDE SEQUENCE</scope>
    <source>
        <strain evidence="1">Semi-engorged</strain>
        <tissue evidence="1">Salivary glands</tissue>
    </source>
</reference>
<sequence length="161" mass="18030">MRMLPALAFLPITDIPEAFKDPLEVFPTDASLVADYFEDVYIGRPRQNGLLSATFPPLVWSVRGPTLSEMPRTNNSIEAWHRGLESNVGFRSPNIWAFLGCIKREQSLTEMTLAQAEGGTISPRVSNKHADCNRRLQIIVSRYDGRNCLETLRAAARNIAL</sequence>